<dbReference type="InterPro" id="IPR050187">
    <property type="entry name" value="Lipid_Phosphate_FormReg"/>
</dbReference>
<dbReference type="Pfam" id="PF00781">
    <property type="entry name" value="DAGK_cat"/>
    <property type="match status" value="1"/>
</dbReference>
<dbReference type="GO" id="GO:0005886">
    <property type="term" value="C:plasma membrane"/>
    <property type="evidence" value="ECO:0007669"/>
    <property type="project" value="TreeGrafter"/>
</dbReference>
<reference evidence="4 5" key="1">
    <citation type="submission" date="2018-11" db="EMBL/GenBank/DDBJ databases">
        <title>Trebonia kvetii gen.nov., sp.nov., a novel acidophilic actinobacterium, and proposal of the new actinobacterial family Treboniaceae fam. nov.</title>
        <authorList>
            <person name="Rapoport D."/>
            <person name="Sagova-Mareckova M."/>
            <person name="Sedlacek I."/>
            <person name="Provaznik J."/>
            <person name="Kralova S."/>
            <person name="Pavlinic D."/>
            <person name="Benes V."/>
            <person name="Kopecky J."/>
        </authorList>
    </citation>
    <scope>NUCLEOTIDE SEQUENCE [LARGE SCALE GENOMIC DNA]</scope>
    <source>
        <strain evidence="4 5">15Tr583</strain>
    </source>
</reference>
<dbReference type="Gene3D" id="3.40.50.10330">
    <property type="entry name" value="Probable inorganic polyphosphate/atp-NAD kinase, domain 1"/>
    <property type="match status" value="1"/>
</dbReference>
<dbReference type="InterPro" id="IPR001206">
    <property type="entry name" value="Diacylglycerol_kinase_cat_dom"/>
</dbReference>
<dbReference type="EMBL" id="RPFW01000003">
    <property type="protein sequence ID" value="TVZ04080.1"/>
    <property type="molecule type" value="Genomic_DNA"/>
</dbReference>
<evidence type="ECO:0000259" key="3">
    <source>
        <dbReference type="PROSITE" id="PS50146"/>
    </source>
</evidence>
<dbReference type="PANTHER" id="PTHR12358:SF106">
    <property type="entry name" value="LIPID KINASE YEGS"/>
    <property type="match status" value="1"/>
</dbReference>
<dbReference type="PANTHER" id="PTHR12358">
    <property type="entry name" value="SPHINGOSINE KINASE"/>
    <property type="match status" value="1"/>
</dbReference>
<dbReference type="SMART" id="SM00046">
    <property type="entry name" value="DAGKc"/>
    <property type="match status" value="1"/>
</dbReference>
<feature type="domain" description="DAGKc" evidence="3">
    <location>
        <begin position="1"/>
        <end position="135"/>
    </location>
</feature>
<comment type="cofactor">
    <cofactor evidence="1">
        <name>Mg(2+)</name>
        <dbReference type="ChEBI" id="CHEBI:18420"/>
    </cofactor>
</comment>
<dbReference type="Gene3D" id="2.60.200.40">
    <property type="match status" value="1"/>
</dbReference>
<dbReference type="SUPFAM" id="SSF111331">
    <property type="entry name" value="NAD kinase/diacylglycerol kinase-like"/>
    <property type="match status" value="1"/>
</dbReference>
<proteinExistence type="inferred from homology"/>
<comment type="caution">
    <text evidence="4">The sequence shown here is derived from an EMBL/GenBank/DDBJ whole genome shotgun (WGS) entry which is preliminary data.</text>
</comment>
<name>A0A6P2BYS5_9ACTN</name>
<comment type="similarity">
    <text evidence="2">Belongs to the diacylglycerol/lipid kinase family.</text>
</comment>
<keyword evidence="4" id="KW-0808">Transferase</keyword>
<keyword evidence="4" id="KW-0418">Kinase</keyword>
<sequence length="307" mass="33085">MRALLIINPRATSMSGRDAGLVVRALGSRLELDTRQTQYRGHAGKLAAASAAEGYELVVTFSGDGTVNEVVNGLMRVPEGLERPALAPIPGGGANVFARTLGVPPDAGHAVPRILASVERGVRRKIGLGLAGDRYFTFSAGLGIDAEVMGDIERQRARGRRASVGTYLRTAVRHYYSTDRRRPALTLRVPGQPPLDGLFMGVVTNSSPWTYLGRHPVRPAHSDFSSGLDLFALRRLRTLTTLAALSHMMQSNHDELPSGRDVVSASALDELAFEADRPIAYHIDGEYLGETESVAFRFVPDALCVVA</sequence>
<dbReference type="InterPro" id="IPR016064">
    <property type="entry name" value="NAD/diacylglycerol_kinase_sf"/>
</dbReference>
<dbReference type="AlphaFoldDB" id="A0A6P2BYS5"/>
<evidence type="ECO:0000313" key="5">
    <source>
        <dbReference type="Proteomes" id="UP000460272"/>
    </source>
</evidence>
<protein>
    <submittedName>
        <fullName evidence="4">Diacylglycerol kinase family lipid kinase</fullName>
    </submittedName>
</protein>
<evidence type="ECO:0000256" key="2">
    <source>
        <dbReference type="ARBA" id="ARBA00005983"/>
    </source>
</evidence>
<dbReference type="InterPro" id="IPR017438">
    <property type="entry name" value="ATP-NAD_kinase_N"/>
</dbReference>
<accession>A0A6P2BYS5</accession>
<evidence type="ECO:0000313" key="4">
    <source>
        <dbReference type="EMBL" id="TVZ04080.1"/>
    </source>
</evidence>
<gene>
    <name evidence="4" type="ORF">EAS64_16840</name>
</gene>
<dbReference type="GO" id="GO:0004143">
    <property type="term" value="F:ATP-dependent diacylglycerol kinase activity"/>
    <property type="evidence" value="ECO:0007669"/>
    <property type="project" value="TreeGrafter"/>
</dbReference>
<dbReference type="PROSITE" id="PS50146">
    <property type="entry name" value="DAGK"/>
    <property type="match status" value="1"/>
</dbReference>
<dbReference type="Proteomes" id="UP000460272">
    <property type="component" value="Unassembled WGS sequence"/>
</dbReference>
<keyword evidence="5" id="KW-1185">Reference proteome</keyword>
<dbReference type="OrthoDB" id="142078at2"/>
<evidence type="ECO:0000256" key="1">
    <source>
        <dbReference type="ARBA" id="ARBA00001946"/>
    </source>
</evidence>
<organism evidence="4 5">
    <name type="scientific">Trebonia kvetii</name>
    <dbReference type="NCBI Taxonomy" id="2480626"/>
    <lineage>
        <taxon>Bacteria</taxon>
        <taxon>Bacillati</taxon>
        <taxon>Actinomycetota</taxon>
        <taxon>Actinomycetes</taxon>
        <taxon>Streptosporangiales</taxon>
        <taxon>Treboniaceae</taxon>
        <taxon>Trebonia</taxon>
    </lineage>
</organism>
<dbReference type="RefSeq" id="WP_145853950.1">
    <property type="nucleotide sequence ID" value="NZ_RPFW01000003.1"/>
</dbReference>